<keyword evidence="3" id="KW-0032">Aminotransferase</keyword>
<proteinExistence type="inferred from homology"/>
<evidence type="ECO:0000256" key="2">
    <source>
        <dbReference type="RuleBase" id="RU004508"/>
    </source>
</evidence>
<accession>A0ABX8J3A6</accession>
<name>A0ABX8J3A6_9BACT</name>
<keyword evidence="4" id="KW-1185">Reference proteome</keyword>
<dbReference type="Proteomes" id="UP000683557">
    <property type="component" value="Chromosome"/>
</dbReference>
<gene>
    <name evidence="3" type="ORF">KP004_16510</name>
</gene>
<dbReference type="Pfam" id="PF01041">
    <property type="entry name" value="DegT_DnrJ_EryC1"/>
    <property type="match status" value="1"/>
</dbReference>
<organism evidence="3 4">
    <name type="scientific">Geomonas oryzisoli</name>
    <dbReference type="NCBI Taxonomy" id="2847992"/>
    <lineage>
        <taxon>Bacteria</taxon>
        <taxon>Pseudomonadati</taxon>
        <taxon>Thermodesulfobacteriota</taxon>
        <taxon>Desulfuromonadia</taxon>
        <taxon>Geobacterales</taxon>
        <taxon>Geobacteraceae</taxon>
        <taxon>Geomonas</taxon>
    </lineage>
</organism>
<dbReference type="InterPro" id="IPR000653">
    <property type="entry name" value="DegT/StrS_aminotransferase"/>
</dbReference>
<evidence type="ECO:0000313" key="4">
    <source>
        <dbReference type="Proteomes" id="UP000683557"/>
    </source>
</evidence>
<keyword evidence="3" id="KW-0808">Transferase</keyword>
<reference evidence="3 4" key="1">
    <citation type="submission" date="2021-06" db="EMBL/GenBank/DDBJ databases">
        <title>Gemonas diversity in paddy soil.</title>
        <authorList>
            <person name="Liu G."/>
        </authorList>
    </citation>
    <scope>NUCLEOTIDE SEQUENCE [LARGE SCALE GENOMIC DNA]</scope>
    <source>
        <strain evidence="3 4">RG10</strain>
    </source>
</reference>
<protein>
    <submittedName>
        <fullName evidence="3">DegT/DnrJ/EryC1/StrS family aminotransferase</fullName>
    </submittedName>
</protein>
<dbReference type="EMBL" id="CP076723">
    <property type="protein sequence ID" value="QWV92763.1"/>
    <property type="molecule type" value="Genomic_DNA"/>
</dbReference>
<comment type="similarity">
    <text evidence="1 2">Belongs to the DegT/DnrJ/EryC1 family.</text>
</comment>
<dbReference type="RefSeq" id="WP_216799524.1">
    <property type="nucleotide sequence ID" value="NZ_CP076723.1"/>
</dbReference>
<sequence length="357" mass="39844">MIKRSARPSLLELFSTAAHVEVLGDKNASFAGYGRFALKNLFQVLGFGAGDRILLPAYICDVVLLPFEELGIEPVYYGVTRDFQIDWESVHLLPRTKALLTVNYFGTSIDYAAIEAYAARHGLTWISDNAHGFASMAGGKPLEEYGDISLTCFRKVLPSLNGACVRFNTPRYLPFKTELDRLNDKGASEPRLRFFCKSFLASFGIDPWPIPDYADAAAFRDRAPGCFGVDPLALKLYVLADRTRVRERRRSLYQSVAAAVAGRGMQISEIPGLLRDGNSPLVLPVEVSEPGLWRRILNSSRKLGLDLHTWPSLPAQVAAADLLGSTTRWRRMLYFPLHQGLHEATYLTLLKKVFDEL</sequence>
<evidence type="ECO:0000313" key="3">
    <source>
        <dbReference type="EMBL" id="QWV92763.1"/>
    </source>
</evidence>
<evidence type="ECO:0000256" key="1">
    <source>
        <dbReference type="ARBA" id="ARBA00037999"/>
    </source>
</evidence>
<dbReference type="GO" id="GO:0008483">
    <property type="term" value="F:transaminase activity"/>
    <property type="evidence" value="ECO:0007669"/>
    <property type="project" value="UniProtKB-KW"/>
</dbReference>
<dbReference type="PANTHER" id="PTHR30244:SF34">
    <property type="entry name" value="DTDP-4-AMINO-4,6-DIDEOXYGALACTOSE TRANSAMINASE"/>
    <property type="match status" value="1"/>
</dbReference>
<keyword evidence="2" id="KW-0663">Pyridoxal phosphate</keyword>
<dbReference type="PANTHER" id="PTHR30244">
    <property type="entry name" value="TRANSAMINASE"/>
    <property type="match status" value="1"/>
</dbReference>